<feature type="region of interest" description="Disordered" evidence="4">
    <location>
        <begin position="162"/>
        <end position="181"/>
    </location>
</feature>
<keyword evidence="2" id="KW-0067">ATP-binding</keyword>
<dbReference type="GO" id="GO:0006281">
    <property type="term" value="P:DNA repair"/>
    <property type="evidence" value="ECO:0007669"/>
    <property type="project" value="UniProtKB-KW"/>
</dbReference>
<reference evidence="6 7" key="1">
    <citation type="submission" date="2019-08" db="EMBL/GenBank/DDBJ databases">
        <title>Genone of Arthrobacter echini P9.</title>
        <authorList>
            <person name="Bowman J.P."/>
        </authorList>
    </citation>
    <scope>NUCLEOTIDE SEQUENCE [LARGE SCALE GENOMIC DNA]</scope>
    <source>
        <strain evidence="6 7">P9</strain>
    </source>
</reference>
<proteinExistence type="predicted"/>
<keyword evidence="7" id="KW-1185">Reference proteome</keyword>
<name>A0A5D0XQ73_9MICC</name>
<dbReference type="Gene3D" id="3.90.320.10">
    <property type="match status" value="1"/>
</dbReference>
<gene>
    <name evidence="6" type="ORF">FQ377_07125</name>
</gene>
<evidence type="ECO:0000256" key="2">
    <source>
        <dbReference type="ARBA" id="ARBA00022806"/>
    </source>
</evidence>
<dbReference type="Pfam" id="PF12705">
    <property type="entry name" value="PDDEXK_1"/>
    <property type="match status" value="1"/>
</dbReference>
<sequence length="417" mass="45541">MSVTAKQYHTSVEKSSAVLPTRPSFWNYSALKEIETCPRRYSLSRASYPDLWGGQGYPQIPTLAALFGDVIHGALDVIVTAFVDAGCDSPQGTSAVAVLRKLGGYTAVTERVIDDRLARLPTSPRLHADQRQRMERNLRGRVAEARAQIQAYVCRTTLIPSPSGSASDATTSGGSGSGFALPRRPAKPGAHAEVLLAAEELRLMGRIDLLKIADDRVDITDYKTGTEDPGHLDQLRLYALLWNLDQIVNPSRRLVSELTAAYPNRNVTIPAPSESALRELESSLKQRTTSADEEIQAPVPRAIPNDQNCSTCQVRQLCDVYWSQMAPDPLSLADGTWFDYQGMVGPQNGSRSWWLLHEKSGQKQLLLRTTATTPPLSGGSRIRLLGIRLDDDPENNATAAIMTVSSEMFVLTAPGNS</sequence>
<protein>
    <submittedName>
        <fullName evidence="6">PD-(D/E)XK nuclease family protein</fullName>
    </submittedName>
</protein>
<dbReference type="InterPro" id="IPR038726">
    <property type="entry name" value="PDDEXK_AddAB-type"/>
</dbReference>
<keyword evidence="2" id="KW-0378">Hydrolase</keyword>
<evidence type="ECO:0000256" key="1">
    <source>
        <dbReference type="ARBA" id="ARBA00022763"/>
    </source>
</evidence>
<organism evidence="6 7">
    <name type="scientific">Arthrobacter echini</name>
    <dbReference type="NCBI Taxonomy" id="1529066"/>
    <lineage>
        <taxon>Bacteria</taxon>
        <taxon>Bacillati</taxon>
        <taxon>Actinomycetota</taxon>
        <taxon>Actinomycetes</taxon>
        <taxon>Micrococcales</taxon>
        <taxon>Micrococcaceae</taxon>
        <taxon>Arthrobacter</taxon>
    </lineage>
</organism>
<keyword evidence="2" id="KW-0547">Nucleotide-binding</keyword>
<keyword evidence="2" id="KW-0347">Helicase</keyword>
<evidence type="ECO:0000256" key="4">
    <source>
        <dbReference type="SAM" id="MobiDB-lite"/>
    </source>
</evidence>
<dbReference type="RefSeq" id="WP_148600569.1">
    <property type="nucleotide sequence ID" value="NZ_VSLD01000003.1"/>
</dbReference>
<dbReference type="AlphaFoldDB" id="A0A5D0XQ73"/>
<evidence type="ECO:0000259" key="5">
    <source>
        <dbReference type="Pfam" id="PF12705"/>
    </source>
</evidence>
<accession>A0A5D0XQ73</accession>
<dbReference type="GO" id="GO:0004386">
    <property type="term" value="F:helicase activity"/>
    <property type="evidence" value="ECO:0007669"/>
    <property type="project" value="UniProtKB-KW"/>
</dbReference>
<dbReference type="EMBL" id="VSLD01000003">
    <property type="protein sequence ID" value="TYC98785.1"/>
    <property type="molecule type" value="Genomic_DNA"/>
</dbReference>
<evidence type="ECO:0000313" key="6">
    <source>
        <dbReference type="EMBL" id="TYC98785.1"/>
    </source>
</evidence>
<dbReference type="OrthoDB" id="9791397at2"/>
<keyword evidence="1" id="KW-0227">DNA damage</keyword>
<feature type="domain" description="PD-(D/E)XK endonuclease-like" evidence="5">
    <location>
        <begin position="26"/>
        <end position="319"/>
    </location>
</feature>
<dbReference type="InterPro" id="IPR011604">
    <property type="entry name" value="PDDEXK-like_dom_sf"/>
</dbReference>
<comment type="caution">
    <text evidence="6">The sequence shown here is derived from an EMBL/GenBank/DDBJ whole genome shotgun (WGS) entry which is preliminary data.</text>
</comment>
<evidence type="ECO:0000313" key="7">
    <source>
        <dbReference type="Proteomes" id="UP000323410"/>
    </source>
</evidence>
<keyword evidence="3" id="KW-0234">DNA repair</keyword>
<dbReference type="Proteomes" id="UP000323410">
    <property type="component" value="Unassembled WGS sequence"/>
</dbReference>
<evidence type="ECO:0000256" key="3">
    <source>
        <dbReference type="ARBA" id="ARBA00023204"/>
    </source>
</evidence>
<feature type="compositionally biased region" description="Low complexity" evidence="4">
    <location>
        <begin position="162"/>
        <end position="172"/>
    </location>
</feature>